<dbReference type="PATRIC" id="fig|1203554.3.peg.1385"/>
<name>S3CEW8_9BURK</name>
<dbReference type="HOGENOM" id="CLU_636042_0_0_4"/>
<evidence type="ECO:0000313" key="1">
    <source>
        <dbReference type="EMBL" id="EPD99054.1"/>
    </source>
</evidence>
<dbReference type="Gene3D" id="1.10.645.10">
    <property type="entry name" value="Cytochrome-c3 Hydrogenase, chain B"/>
    <property type="match status" value="1"/>
</dbReference>
<gene>
    <name evidence="1" type="ORF">HMPREF1476_01325</name>
</gene>
<dbReference type="AlphaFoldDB" id="S3CEW8"/>
<comment type="caution">
    <text evidence="1">The sequence shown here is derived from an EMBL/GenBank/DDBJ whole genome shotgun (WGS) entry which is preliminary data.</text>
</comment>
<dbReference type="RefSeq" id="WP_016474557.1">
    <property type="nucleotide sequence ID" value="NZ_KE150480.1"/>
</dbReference>
<evidence type="ECO:0000313" key="2">
    <source>
        <dbReference type="Proteomes" id="UP000014400"/>
    </source>
</evidence>
<accession>S3CEW8</accession>
<protein>
    <submittedName>
        <fullName evidence="1">Uncharacterized protein</fullName>
    </submittedName>
</protein>
<dbReference type="SUPFAM" id="SSF56762">
    <property type="entry name" value="HydB/Nqo4-like"/>
    <property type="match status" value="1"/>
</dbReference>
<dbReference type="eggNOG" id="COG0374">
    <property type="taxonomic scope" value="Bacteria"/>
</dbReference>
<dbReference type="Proteomes" id="UP000014400">
    <property type="component" value="Unassembled WGS sequence"/>
</dbReference>
<sequence>MIIDDASIRVHIKSKPCSRATAVVSSTRTNAVARAASLPENRGKVRRMLTLLYGLCPLAHLAAFEGALSAARGEDEKLDGSKLERQRLLADAVRLEGLTENLRVLLLEASRLELESEALNVMPGDLPPAPSLEPVDARAVGRLRAVLSQAASALLKLPMSSTWSETEHNLAQRTRAELSASMNAAAAIAQTSLWGMPPEDFCSLVEKPDDEAAAAIMQWAKTYAAKLPAAHLLASMLACAETLDPRAFPESEIPPLPHHAALERQAFSEELCYRMLHDPGFDLAPFWQGTPRLTGSAARLRNHPVVEGLLSRFGCKPAVLMAARIVETAEVLRAYRACTMCREARDEALEAGDAFTHILSASSPADGTGICLVETARGLLAHAAAVSAQGELTALRITSPTEWQFSPNGPGQRIARPVVKELRFPQNDLERRKLEVRVRRALFALDACVPITFAYTPAVGTQAQDAAVEAMRRPAAPRTERTDNGVRAPQTAAAYSDAAYELIGVPSNA</sequence>
<dbReference type="InterPro" id="IPR029014">
    <property type="entry name" value="NiFe-Hase_large"/>
</dbReference>
<reference evidence="1 2" key="1">
    <citation type="submission" date="2013-04" db="EMBL/GenBank/DDBJ databases">
        <title>The Genome Sequence of Sutterella wadsworthensis HGA0223.</title>
        <authorList>
            <consortium name="The Broad Institute Genomics Platform"/>
            <person name="Earl A."/>
            <person name="Ward D."/>
            <person name="Feldgarden M."/>
            <person name="Gevers D."/>
            <person name="Schmidt T.M."/>
            <person name="Dover J."/>
            <person name="Dai D."/>
            <person name="Walker B."/>
            <person name="Young S."/>
            <person name="Zeng Q."/>
            <person name="Gargeya S."/>
            <person name="Fitzgerald M."/>
            <person name="Haas B."/>
            <person name="Abouelleil A."/>
            <person name="Allen A.W."/>
            <person name="Alvarado L."/>
            <person name="Arachchi H.M."/>
            <person name="Berlin A.M."/>
            <person name="Chapman S.B."/>
            <person name="Gainer-Dewar J."/>
            <person name="Goldberg J."/>
            <person name="Griggs A."/>
            <person name="Gujja S."/>
            <person name="Hansen M."/>
            <person name="Howarth C."/>
            <person name="Imamovic A."/>
            <person name="Ireland A."/>
            <person name="Larimer J."/>
            <person name="McCowan C."/>
            <person name="Murphy C."/>
            <person name="Pearson M."/>
            <person name="Poon T.W."/>
            <person name="Priest M."/>
            <person name="Roberts A."/>
            <person name="Saif S."/>
            <person name="Shea T."/>
            <person name="Sisk P."/>
            <person name="Sykes S."/>
            <person name="Wortman J."/>
            <person name="Nusbaum C."/>
            <person name="Birren B."/>
        </authorList>
    </citation>
    <scope>NUCLEOTIDE SEQUENCE [LARGE SCALE GENOMIC DNA]</scope>
    <source>
        <strain evidence="1 2">HGA0223</strain>
    </source>
</reference>
<dbReference type="STRING" id="1203554.HMPREF1476_01325"/>
<keyword evidence="2" id="KW-1185">Reference proteome</keyword>
<dbReference type="EMBL" id="ATCF01000018">
    <property type="protein sequence ID" value="EPD99054.1"/>
    <property type="molecule type" value="Genomic_DNA"/>
</dbReference>
<proteinExistence type="predicted"/>
<organism evidence="1 2">
    <name type="scientific">Sutterella wadsworthensis HGA0223</name>
    <dbReference type="NCBI Taxonomy" id="1203554"/>
    <lineage>
        <taxon>Bacteria</taxon>
        <taxon>Pseudomonadati</taxon>
        <taxon>Pseudomonadota</taxon>
        <taxon>Betaproteobacteria</taxon>
        <taxon>Burkholderiales</taxon>
        <taxon>Sutterellaceae</taxon>
        <taxon>Sutterella</taxon>
    </lineage>
</organism>